<dbReference type="RefSeq" id="WP_000834219.1">
    <property type="nucleotide sequence ID" value="NZ_BDLM01000051.1"/>
</dbReference>
<evidence type="ECO:0000313" key="16">
    <source>
        <dbReference type="Proteomes" id="UP000037564"/>
    </source>
</evidence>
<dbReference type="CDD" id="cd18564">
    <property type="entry name" value="ABC_6TM_exporter_like"/>
    <property type="match status" value="1"/>
</dbReference>
<evidence type="ECO:0000259" key="11">
    <source>
        <dbReference type="PROSITE" id="PS50929"/>
    </source>
</evidence>
<evidence type="ECO:0000256" key="7">
    <source>
        <dbReference type="ARBA" id="ARBA00022989"/>
    </source>
</evidence>
<evidence type="ECO:0000256" key="4">
    <source>
        <dbReference type="ARBA" id="ARBA00022692"/>
    </source>
</evidence>
<reference evidence="14 16" key="1">
    <citation type="submission" date="2015-07" db="EMBL/GenBank/DDBJ databases">
        <title>Genome sequences of 64 non-O157:H7 Shiga toxin-producing Escherichia coli strains.</title>
        <authorList>
            <person name="Gonzalez-Escalona N."/>
            <person name="Toro M."/>
            <person name="Timme R."/>
            <person name="Payne J."/>
        </authorList>
    </citation>
    <scope>NUCLEOTIDE SEQUENCE [LARGE SCALE GENOMIC DNA]</scope>
    <source>
        <strain evidence="14 16">CFSAN026843</strain>
    </source>
</reference>
<dbReference type="EMBL" id="LGZN01000096">
    <property type="protein sequence ID" value="KNF62336.1"/>
    <property type="molecule type" value="Genomic_DNA"/>
</dbReference>
<evidence type="ECO:0000313" key="13">
    <source>
        <dbReference type="EMBL" id="GDH48978.1"/>
    </source>
</evidence>
<dbReference type="EMBL" id="BFXY01000090">
    <property type="protein sequence ID" value="GDH48978.1"/>
    <property type="molecule type" value="Genomic_DNA"/>
</dbReference>
<organism evidence="13 17">
    <name type="scientific">Escherichia coli</name>
    <dbReference type="NCBI Taxonomy" id="562"/>
    <lineage>
        <taxon>Bacteria</taxon>
        <taxon>Pseudomonadati</taxon>
        <taxon>Pseudomonadota</taxon>
        <taxon>Gammaproteobacteria</taxon>
        <taxon>Enterobacterales</taxon>
        <taxon>Enterobacteriaceae</taxon>
        <taxon>Escherichia</taxon>
    </lineage>
</organism>
<dbReference type="PANTHER" id="PTHR24221">
    <property type="entry name" value="ATP-BINDING CASSETTE SUB-FAMILY B"/>
    <property type="match status" value="1"/>
</dbReference>
<keyword evidence="15" id="KW-0614">Plasmid</keyword>
<evidence type="ECO:0000313" key="14">
    <source>
        <dbReference type="EMBL" id="KNF62336.1"/>
    </source>
</evidence>
<feature type="transmembrane region" description="Helical" evidence="9">
    <location>
        <begin position="21"/>
        <end position="39"/>
    </location>
</feature>
<evidence type="ECO:0000313" key="12">
    <source>
        <dbReference type="EMBL" id="EFI6955097.1"/>
    </source>
</evidence>
<evidence type="ECO:0000256" key="5">
    <source>
        <dbReference type="ARBA" id="ARBA00022741"/>
    </source>
</evidence>
<evidence type="ECO:0000256" key="1">
    <source>
        <dbReference type="ARBA" id="ARBA00004651"/>
    </source>
</evidence>
<evidence type="ECO:0000313" key="15">
    <source>
        <dbReference type="EMBL" id="TJQ06246.1"/>
    </source>
</evidence>
<dbReference type="PROSITE" id="PS50929">
    <property type="entry name" value="ABC_TM1F"/>
    <property type="match status" value="1"/>
</dbReference>
<feature type="domain" description="ABC transporter" evidence="10">
    <location>
        <begin position="355"/>
        <end position="595"/>
    </location>
</feature>
<dbReference type="InterPro" id="IPR003439">
    <property type="entry name" value="ABC_transporter-like_ATP-bd"/>
</dbReference>
<reference evidence="15 18" key="3">
    <citation type="submission" date="2018-12" db="EMBL/GenBank/DDBJ databases">
        <title>Food and Water Safety Consortium.</title>
        <authorList>
            <person name="Tyson S."/>
            <person name="Peterson C.-L."/>
            <person name="Olson A."/>
            <person name="Tyler S."/>
            <person name="Cabral J."/>
            <person name="Lynch T."/>
            <person name="Knox N."/>
            <person name="Van Domselaar G."/>
            <person name="Graham M."/>
        </authorList>
    </citation>
    <scope>NUCLEOTIDE SEQUENCE [LARGE SCALE GENOMIC DNA]</scope>
    <source>
        <strain evidence="15 18">FWSEC0118</strain>
        <plasmid evidence="15">unnamed1</plasmid>
    </source>
</reference>
<comment type="caution">
    <text evidence="13">The sequence shown here is derived from an EMBL/GenBank/DDBJ whole genome shotgun (WGS) entry which is preliminary data.</text>
</comment>
<dbReference type="Gene3D" id="3.40.50.300">
    <property type="entry name" value="P-loop containing nucleotide triphosphate hydrolases"/>
    <property type="match status" value="1"/>
</dbReference>
<dbReference type="Gene3D" id="1.20.1560.10">
    <property type="entry name" value="ABC transporter type 1, transmembrane domain"/>
    <property type="match status" value="1"/>
</dbReference>
<feature type="transmembrane region" description="Helical" evidence="9">
    <location>
        <begin position="176"/>
        <end position="195"/>
    </location>
</feature>
<keyword evidence="8 9" id="KW-0472">Membrane</keyword>
<dbReference type="InterPro" id="IPR017871">
    <property type="entry name" value="ABC_transporter-like_CS"/>
</dbReference>
<evidence type="ECO:0000256" key="2">
    <source>
        <dbReference type="ARBA" id="ARBA00022448"/>
    </source>
</evidence>
<accession>A0A0B0VVH1</accession>
<evidence type="ECO:0000313" key="18">
    <source>
        <dbReference type="Proteomes" id="UP000309937"/>
    </source>
</evidence>
<dbReference type="FunFam" id="3.40.50.300:FF:000221">
    <property type="entry name" value="Multidrug ABC transporter ATP-binding protein"/>
    <property type="match status" value="1"/>
</dbReference>
<dbReference type="SUPFAM" id="SSF90123">
    <property type="entry name" value="ABC transporter transmembrane region"/>
    <property type="match status" value="1"/>
</dbReference>
<name>A0A0B0VVH1_ECOLX</name>
<dbReference type="Proteomes" id="UP000775646">
    <property type="component" value="Unassembled WGS sequence"/>
</dbReference>
<evidence type="ECO:0000256" key="6">
    <source>
        <dbReference type="ARBA" id="ARBA00022840"/>
    </source>
</evidence>
<feature type="domain" description="ABC transmembrane type-1" evidence="11">
    <location>
        <begin position="26"/>
        <end position="321"/>
    </location>
</feature>
<dbReference type="PROSITE" id="PS50893">
    <property type="entry name" value="ABC_TRANSPORTER_2"/>
    <property type="match status" value="1"/>
</dbReference>
<keyword evidence="3" id="KW-1003">Cell membrane</keyword>
<keyword evidence="6 12" id="KW-0067">ATP-binding</keyword>
<evidence type="ECO:0000259" key="10">
    <source>
        <dbReference type="PROSITE" id="PS50893"/>
    </source>
</evidence>
<evidence type="ECO:0000256" key="8">
    <source>
        <dbReference type="ARBA" id="ARBA00023136"/>
    </source>
</evidence>
<dbReference type="GO" id="GO:0005886">
    <property type="term" value="C:plasma membrane"/>
    <property type="evidence" value="ECO:0007669"/>
    <property type="project" value="UniProtKB-SubCell"/>
</dbReference>
<dbReference type="InterPro" id="IPR011527">
    <property type="entry name" value="ABC1_TM_dom"/>
</dbReference>
<evidence type="ECO:0000256" key="9">
    <source>
        <dbReference type="SAM" id="Phobius"/>
    </source>
</evidence>
<evidence type="ECO:0000313" key="17">
    <source>
        <dbReference type="Proteomes" id="UP000303027"/>
    </source>
</evidence>
<dbReference type="GO" id="GO:0140359">
    <property type="term" value="F:ABC-type transporter activity"/>
    <property type="evidence" value="ECO:0007669"/>
    <property type="project" value="InterPro"/>
</dbReference>
<keyword evidence="4 9" id="KW-0812">Transmembrane</keyword>
<dbReference type="InterPro" id="IPR027417">
    <property type="entry name" value="P-loop_NTPase"/>
</dbReference>
<dbReference type="InterPro" id="IPR036640">
    <property type="entry name" value="ABC1_TM_sf"/>
</dbReference>
<dbReference type="EMBL" id="RRGJ01000121">
    <property type="protein sequence ID" value="TJQ06246.1"/>
    <property type="molecule type" value="Genomic_DNA"/>
</dbReference>
<dbReference type="InterPro" id="IPR003593">
    <property type="entry name" value="AAA+_ATPase"/>
</dbReference>
<reference evidence="12" key="4">
    <citation type="submission" date="2020-02" db="EMBL/GenBank/DDBJ databases">
        <authorList>
            <consortium name="GenomeTrakr network: Whole genome sequencing for foodborne pathogen traceback"/>
        </authorList>
    </citation>
    <scope>NUCLEOTIDE SEQUENCE</scope>
    <source>
        <strain evidence="12">CFSAN046653</strain>
    </source>
</reference>
<dbReference type="Proteomes" id="UP000303027">
    <property type="component" value="Unassembled WGS sequence"/>
</dbReference>
<keyword evidence="2" id="KW-0813">Transport</keyword>
<feature type="transmembrane region" description="Helical" evidence="9">
    <location>
        <begin position="73"/>
        <end position="97"/>
    </location>
</feature>
<gene>
    <name evidence="13" type="primary">msbA_1</name>
    <name evidence="12" type="ORF">BCB93_004836</name>
    <name evidence="13" type="ORF">BvCmsKKP061_03152</name>
    <name evidence="15" type="ORF">C9Z68_25800</name>
    <name evidence="14" type="ORF">WR15_26150</name>
</gene>
<proteinExistence type="predicted"/>
<dbReference type="PANTHER" id="PTHR24221:SF468">
    <property type="entry name" value="ABC TRANSPORTER"/>
    <property type="match status" value="1"/>
</dbReference>
<dbReference type="GO" id="GO:0034040">
    <property type="term" value="F:ATPase-coupled lipid transmembrane transporter activity"/>
    <property type="evidence" value="ECO:0007669"/>
    <property type="project" value="TreeGrafter"/>
</dbReference>
<dbReference type="Proteomes" id="UP000037564">
    <property type="component" value="Unassembled WGS sequence"/>
</dbReference>
<dbReference type="Pfam" id="PF00664">
    <property type="entry name" value="ABC_membrane"/>
    <property type="match status" value="1"/>
</dbReference>
<dbReference type="AlphaFoldDB" id="A0A0B0VVH1"/>
<sequence length="604" mass="67085">MKSEHQQVLRTFWPAIRTQKMLLSSVFLTLLLTSIIRLLEPWPLALAVDFVLGKARYDDFSWFSVGNDTIQDYLLPGCALGVIAIAVLKGLCGYFTATRMALAGSRILSIIRKSLFTHLLRLPLSAHQELRAGDLTMRLINDIGMMRDAMVTAVMPLLSSLTVFTGMAGIMLWLNWQLTVVALLPVPLLVLVTVWRGRRIRDVNRVQRQHEGELAARSAEFMTAIATVQAMALEKDAIRAFEGPERQSLQQNVKARKQAVGLECLIELLIAGITAMVLLLGARSVLSGKMSAGELLVFLSYLKNMFRPVREFARYSTRLIRAFTAGERVAGLLHYLPVEYSVEGKKLPLSEMPDIRFENVSFTYREGKNGECGRTLHNVSFHLPSGHTLAVTGPSGAGKSTLSRLLLRLYEPDSGRILLGKNELHEFCVTSLRQRIGYLPQEPLLFGYSIRDNITLGAGKTFSDDEIIAAARQANAHEFISGLPQGYNTIVGERGNTLSGGQRQRIAIARVILLNTPFILLDEPGVGLDSINELAVFTELKRLLKNKTALIITHDLSLAAQADEVIFMEQGKITERGNHHSLMARQGRYAELWLLQKEGKGNAE</sequence>
<geneLocation type="plasmid" evidence="15">
    <name>unnamed1</name>
</geneLocation>
<comment type="subcellular location">
    <subcellularLocation>
        <location evidence="1">Cell membrane</location>
        <topology evidence="1">Multi-pass membrane protein</topology>
    </subcellularLocation>
</comment>
<protein>
    <submittedName>
        <fullName evidence="12">ABC transporter ATP-binding protein</fullName>
    </submittedName>
    <submittedName>
        <fullName evidence="13">Lipid ABC transporter permease/ATPase</fullName>
    </submittedName>
    <submittedName>
        <fullName evidence="14">Protein tyrosine phosphatase</fullName>
    </submittedName>
</protein>
<dbReference type="PATRIC" id="fig|562.11292.peg.5632"/>
<dbReference type="PROSITE" id="PS00211">
    <property type="entry name" value="ABC_TRANSPORTER_1"/>
    <property type="match status" value="1"/>
</dbReference>
<reference evidence="13 17" key="2">
    <citation type="submission" date="2018-04" db="EMBL/GenBank/DDBJ databases">
        <title>Large scale genomics of bovine and human commensal E. coli to reveal the emerging process of EHEC.</title>
        <authorList>
            <person name="Arimizu Y."/>
            <person name="Ogura Y."/>
        </authorList>
    </citation>
    <scope>NUCLEOTIDE SEQUENCE [LARGE SCALE GENOMIC DNA]</scope>
    <source>
        <strain evidence="13 17">KK-P061</strain>
    </source>
</reference>
<dbReference type="SUPFAM" id="SSF52540">
    <property type="entry name" value="P-loop containing nucleoside triphosphate hydrolases"/>
    <property type="match status" value="1"/>
</dbReference>
<evidence type="ECO:0000256" key="3">
    <source>
        <dbReference type="ARBA" id="ARBA00022475"/>
    </source>
</evidence>
<dbReference type="GO" id="GO:0016887">
    <property type="term" value="F:ATP hydrolysis activity"/>
    <property type="evidence" value="ECO:0007669"/>
    <property type="project" value="InterPro"/>
</dbReference>
<dbReference type="GO" id="GO:0005524">
    <property type="term" value="F:ATP binding"/>
    <property type="evidence" value="ECO:0007669"/>
    <property type="project" value="UniProtKB-KW"/>
</dbReference>
<keyword evidence="7 9" id="KW-1133">Transmembrane helix</keyword>
<dbReference type="InterPro" id="IPR039421">
    <property type="entry name" value="Type_1_exporter"/>
</dbReference>
<keyword evidence="5" id="KW-0547">Nucleotide-binding</keyword>
<feature type="transmembrane region" description="Helical" evidence="9">
    <location>
        <begin position="149"/>
        <end position="170"/>
    </location>
</feature>
<dbReference type="SMART" id="SM00382">
    <property type="entry name" value="AAA"/>
    <property type="match status" value="1"/>
</dbReference>
<dbReference type="EMBL" id="AASZRA010000048">
    <property type="protein sequence ID" value="EFI6955097.1"/>
    <property type="molecule type" value="Genomic_DNA"/>
</dbReference>
<feature type="transmembrane region" description="Helical" evidence="9">
    <location>
        <begin position="260"/>
        <end position="282"/>
    </location>
</feature>
<dbReference type="Pfam" id="PF00005">
    <property type="entry name" value="ABC_tran"/>
    <property type="match status" value="1"/>
</dbReference>
<dbReference type="Proteomes" id="UP000309937">
    <property type="component" value="Unassembled WGS sequence"/>
</dbReference>